<evidence type="ECO:0000256" key="3">
    <source>
        <dbReference type="ARBA" id="ARBA00022525"/>
    </source>
</evidence>
<dbReference type="Proteomes" id="UP001479290">
    <property type="component" value="Unassembled WGS sequence"/>
</dbReference>
<evidence type="ECO:0000313" key="7">
    <source>
        <dbReference type="Proteomes" id="UP001479290"/>
    </source>
</evidence>
<keyword evidence="3" id="KW-0964">Secreted</keyword>
<dbReference type="AlphaFoldDB" id="A0AAW2AA32"/>
<comment type="subcellular location">
    <subcellularLocation>
        <location evidence="1">Secreted</location>
    </subcellularLocation>
</comment>
<proteinExistence type="inferred from homology"/>
<dbReference type="InterPro" id="IPR008735">
    <property type="entry name" value="PSP94"/>
</dbReference>
<dbReference type="Pfam" id="PF05825">
    <property type="entry name" value="PSP94"/>
    <property type="match status" value="1"/>
</dbReference>
<dbReference type="EMBL" id="JAWDJR010000008">
    <property type="protein sequence ID" value="KAK9970197.1"/>
    <property type="molecule type" value="Genomic_DNA"/>
</dbReference>
<sequence length="109" mass="12074">MTSLALVLVFCAFVSLSDSACFRELLKPGAKYCTDVYDKSPHPIGSTWTNGRCTRCTCSSGMMECCDTMHRAIIKTEGCTVKYDYSKCTFKVFHPEDPTIRCSYGAVGK</sequence>
<accession>A0AAW2AA32</accession>
<evidence type="ECO:0000256" key="5">
    <source>
        <dbReference type="SAM" id="SignalP"/>
    </source>
</evidence>
<evidence type="ECO:0000313" key="6">
    <source>
        <dbReference type="EMBL" id="KAK9970197.1"/>
    </source>
</evidence>
<protein>
    <recommendedName>
        <fullName evidence="8">Beta-microseminoprotein</fullName>
    </recommendedName>
</protein>
<organism evidence="6 7">
    <name type="scientific">Culter alburnus</name>
    <name type="common">Topmouth culter</name>
    <dbReference type="NCBI Taxonomy" id="194366"/>
    <lineage>
        <taxon>Eukaryota</taxon>
        <taxon>Metazoa</taxon>
        <taxon>Chordata</taxon>
        <taxon>Craniata</taxon>
        <taxon>Vertebrata</taxon>
        <taxon>Euteleostomi</taxon>
        <taxon>Actinopterygii</taxon>
        <taxon>Neopterygii</taxon>
        <taxon>Teleostei</taxon>
        <taxon>Ostariophysi</taxon>
        <taxon>Cypriniformes</taxon>
        <taxon>Xenocyprididae</taxon>
        <taxon>Xenocypridinae</taxon>
        <taxon>Culter</taxon>
    </lineage>
</organism>
<comment type="caution">
    <text evidence="6">The sequence shown here is derived from an EMBL/GenBank/DDBJ whole genome shotgun (WGS) entry which is preliminary data.</text>
</comment>
<gene>
    <name evidence="6" type="ORF">ABG768_026157</name>
</gene>
<dbReference type="PANTHER" id="PTHR10500:SF7">
    <property type="entry name" value="BETA-MICROSEMINOPROTEIN"/>
    <property type="match status" value="1"/>
</dbReference>
<dbReference type="PANTHER" id="PTHR10500">
    <property type="entry name" value="BETA-MICROSEMINOPROTEIN"/>
    <property type="match status" value="1"/>
</dbReference>
<reference evidence="6 7" key="1">
    <citation type="submission" date="2024-05" db="EMBL/GenBank/DDBJ databases">
        <title>A high-quality chromosomal-level genome assembly of Topmouth culter (Culter alburnus).</title>
        <authorList>
            <person name="Zhao H."/>
        </authorList>
    </citation>
    <scope>NUCLEOTIDE SEQUENCE [LARGE SCALE GENOMIC DNA]</scope>
    <source>
        <strain evidence="6">CATC2023</strain>
        <tissue evidence="6">Muscle</tissue>
    </source>
</reference>
<feature type="chain" id="PRO_5043621001" description="Beta-microseminoprotein" evidence="5">
    <location>
        <begin position="20"/>
        <end position="109"/>
    </location>
</feature>
<dbReference type="GO" id="GO:0005576">
    <property type="term" value="C:extracellular region"/>
    <property type="evidence" value="ECO:0007669"/>
    <property type="project" value="UniProtKB-SubCell"/>
</dbReference>
<feature type="signal peptide" evidence="5">
    <location>
        <begin position="1"/>
        <end position="19"/>
    </location>
</feature>
<keyword evidence="4" id="KW-1015">Disulfide bond</keyword>
<comment type="similarity">
    <text evidence="2">Belongs to the beta-microseminoprotein family.</text>
</comment>
<dbReference type="Gene3D" id="2.60.40.1900">
    <property type="entry name" value="Beta-microseminoprotein (PSP94) domain"/>
    <property type="match status" value="1"/>
</dbReference>
<evidence type="ECO:0000256" key="1">
    <source>
        <dbReference type="ARBA" id="ARBA00004613"/>
    </source>
</evidence>
<keyword evidence="5" id="KW-0732">Signal</keyword>
<evidence type="ECO:0000256" key="2">
    <source>
        <dbReference type="ARBA" id="ARBA00010352"/>
    </source>
</evidence>
<evidence type="ECO:0000256" key="4">
    <source>
        <dbReference type="ARBA" id="ARBA00023157"/>
    </source>
</evidence>
<name>A0AAW2AA32_CULAL</name>
<evidence type="ECO:0008006" key="8">
    <source>
        <dbReference type="Google" id="ProtNLM"/>
    </source>
</evidence>
<keyword evidence="7" id="KW-1185">Reference proteome</keyword>